<sequence length="477" mass="54346">MTLNFYKCLLFISIIISRFSFSQDIEYYWSGAISENSATIVFATSSEANVKIQYSENSRFRKRTEFSNTVSTDPELDYFSKIVLDDLNPSTAYYYRFSVNGIIKKDKDVIGRFKTPSNEPFSFKVTLATCATTGSNNPVFDRIREEESLFYLMLGDFHYGNIYRDCEQNFLSYYRSVLGSKKQSKLYQNTPIAYMWDDHDYGPNNSSGLSPNQDGYIACQSEARHAYQSYVPHYPLSFGQGDTLISQSFNIGRLKFILTDLRSEKRRPLFTGDCEMPDATDCEKIMPGSNFGYPDHLQWFKNELLDAKSNNLAVVWHSSFPFISTPDLSWFNCDDENTIRTEKGYECDDHDNWGWYPEERENIANFIKENDIAICIVSGDAHMSAIDDGTNSDYATDGGAPIPVFHAGPLDRKPSVKGGPYSHGRSGIRGQYGVMDIIDDGGDEICINWKVKNYEGKLVYNETGEILQHSFCLQVNN</sequence>
<dbReference type="InterPro" id="IPR038607">
    <property type="entry name" value="PhoD-like_sf"/>
</dbReference>
<gene>
    <name evidence="3" type="ORF">METZ01_LOCUS26142</name>
</gene>
<dbReference type="AlphaFoldDB" id="A0A381Q310"/>
<dbReference type="Gene3D" id="3.60.21.70">
    <property type="entry name" value="PhoD-like phosphatase"/>
    <property type="match status" value="1"/>
</dbReference>
<evidence type="ECO:0000313" key="3">
    <source>
        <dbReference type="EMBL" id="SUZ73288.1"/>
    </source>
</evidence>
<dbReference type="Gene3D" id="2.60.40.380">
    <property type="entry name" value="Purple acid phosphatase-like, N-terminal"/>
    <property type="match status" value="1"/>
</dbReference>
<organism evidence="3">
    <name type="scientific">marine metagenome</name>
    <dbReference type="NCBI Taxonomy" id="408172"/>
    <lineage>
        <taxon>unclassified sequences</taxon>
        <taxon>metagenomes</taxon>
        <taxon>ecological metagenomes</taxon>
    </lineage>
</organism>
<dbReference type="EMBL" id="UINC01001174">
    <property type="protein sequence ID" value="SUZ73288.1"/>
    <property type="molecule type" value="Genomic_DNA"/>
</dbReference>
<feature type="domain" description="PhoD-like phosphatase metallophosphatase" evidence="1">
    <location>
        <begin position="170"/>
        <end position="408"/>
    </location>
</feature>
<dbReference type="InterPro" id="IPR029052">
    <property type="entry name" value="Metallo-depent_PP-like"/>
</dbReference>
<proteinExistence type="predicted"/>
<protein>
    <recommendedName>
        <fullName evidence="4">PhoD-like phosphatase metallophosphatase domain-containing protein</fullName>
    </recommendedName>
</protein>
<evidence type="ECO:0000259" key="2">
    <source>
        <dbReference type="Pfam" id="PF16655"/>
    </source>
</evidence>
<reference evidence="3" key="1">
    <citation type="submission" date="2018-05" db="EMBL/GenBank/DDBJ databases">
        <authorList>
            <person name="Lanie J.A."/>
            <person name="Ng W.-L."/>
            <person name="Kazmierczak K.M."/>
            <person name="Andrzejewski T.M."/>
            <person name="Davidsen T.M."/>
            <person name="Wayne K.J."/>
            <person name="Tettelin H."/>
            <person name="Glass J.I."/>
            <person name="Rusch D."/>
            <person name="Podicherti R."/>
            <person name="Tsui H.-C.T."/>
            <person name="Winkler M.E."/>
        </authorList>
    </citation>
    <scope>NUCLEOTIDE SEQUENCE</scope>
</reference>
<dbReference type="InterPro" id="IPR032093">
    <property type="entry name" value="PhoD_N"/>
</dbReference>
<accession>A0A381Q310</accession>
<dbReference type="SUPFAM" id="SSF56300">
    <property type="entry name" value="Metallo-dependent phosphatases"/>
    <property type="match status" value="1"/>
</dbReference>
<evidence type="ECO:0008006" key="4">
    <source>
        <dbReference type="Google" id="ProtNLM"/>
    </source>
</evidence>
<name>A0A381Q310_9ZZZZ</name>
<dbReference type="InterPro" id="IPR018946">
    <property type="entry name" value="PhoD-like_MPP"/>
</dbReference>
<evidence type="ECO:0000259" key="1">
    <source>
        <dbReference type="Pfam" id="PF09423"/>
    </source>
</evidence>
<feature type="domain" description="Phospholipase D N-terminal" evidence="2">
    <location>
        <begin position="45"/>
        <end position="115"/>
    </location>
</feature>
<dbReference type="Pfam" id="PF09423">
    <property type="entry name" value="PhoD"/>
    <property type="match status" value="1"/>
</dbReference>
<dbReference type="Pfam" id="PF16655">
    <property type="entry name" value="PhoD_N"/>
    <property type="match status" value="1"/>
</dbReference>
<dbReference type="PANTHER" id="PTHR33987:SF1">
    <property type="entry name" value="CALCINEURIN-LIKE METALLO-PHOSPHOESTERASE SUPERFAMILY PROTEIN"/>
    <property type="match status" value="1"/>
</dbReference>
<dbReference type="PANTHER" id="PTHR33987">
    <property type="entry name" value="CALCINEURIN-LIKE METALLO-PHOSPHOESTERASE SUPERFAMILY PROTEIN"/>
    <property type="match status" value="1"/>
</dbReference>